<reference evidence="3" key="2">
    <citation type="submission" date="2020-05" db="UniProtKB">
        <authorList>
            <consortium name="EnsemblMetazoa"/>
        </authorList>
    </citation>
    <scope>IDENTIFICATION</scope>
</reference>
<keyword evidence="4" id="KW-1185">Reference proteome</keyword>
<evidence type="ECO:0000313" key="3">
    <source>
        <dbReference type="EnsemblMetazoa" id="ASIC013169-PA"/>
    </source>
</evidence>
<accession>A0A084W4R1</accession>
<dbReference type="EMBL" id="KE525299">
    <property type="protein sequence ID" value="KFB45205.1"/>
    <property type="molecule type" value="Genomic_DNA"/>
</dbReference>
<reference evidence="2 4" key="1">
    <citation type="journal article" date="2014" name="BMC Genomics">
        <title>Genome sequence of Anopheles sinensis provides insight into genetics basis of mosquito competence for malaria parasites.</title>
        <authorList>
            <person name="Zhou D."/>
            <person name="Zhang D."/>
            <person name="Ding G."/>
            <person name="Shi L."/>
            <person name="Hou Q."/>
            <person name="Ye Y."/>
            <person name="Xu Y."/>
            <person name="Zhou H."/>
            <person name="Xiong C."/>
            <person name="Li S."/>
            <person name="Yu J."/>
            <person name="Hong S."/>
            <person name="Yu X."/>
            <person name="Zou P."/>
            <person name="Chen C."/>
            <person name="Chang X."/>
            <person name="Wang W."/>
            <person name="Lv Y."/>
            <person name="Sun Y."/>
            <person name="Ma L."/>
            <person name="Shen B."/>
            <person name="Zhu C."/>
        </authorList>
    </citation>
    <scope>NUCLEOTIDE SEQUENCE [LARGE SCALE GENOMIC DNA]</scope>
</reference>
<dbReference type="AlphaFoldDB" id="A0A084W4R1"/>
<dbReference type="EnsemblMetazoa" id="ASIC013169-RA">
    <property type="protein sequence ID" value="ASIC013169-PA"/>
    <property type="gene ID" value="ASIC013169"/>
</dbReference>
<proteinExistence type="predicted"/>
<feature type="region of interest" description="Disordered" evidence="1">
    <location>
        <begin position="45"/>
        <end position="69"/>
    </location>
</feature>
<name>A0A084W4R1_ANOSI</name>
<sequence>MLTSFNRRASEMSGALRRDDLFSERRKPPAELAEVLTQIVKNREQRKATTVSQPGLSGVSPPHAVKELN</sequence>
<evidence type="ECO:0000256" key="1">
    <source>
        <dbReference type="SAM" id="MobiDB-lite"/>
    </source>
</evidence>
<gene>
    <name evidence="2" type="ORF">ZHAS_00013169</name>
</gene>
<protein>
    <submittedName>
        <fullName evidence="2 3">Ornithine aminomutase</fullName>
    </submittedName>
</protein>
<organism evidence="2">
    <name type="scientific">Anopheles sinensis</name>
    <name type="common">Mosquito</name>
    <dbReference type="NCBI Taxonomy" id="74873"/>
    <lineage>
        <taxon>Eukaryota</taxon>
        <taxon>Metazoa</taxon>
        <taxon>Ecdysozoa</taxon>
        <taxon>Arthropoda</taxon>
        <taxon>Hexapoda</taxon>
        <taxon>Insecta</taxon>
        <taxon>Pterygota</taxon>
        <taxon>Neoptera</taxon>
        <taxon>Endopterygota</taxon>
        <taxon>Diptera</taxon>
        <taxon>Nematocera</taxon>
        <taxon>Culicoidea</taxon>
        <taxon>Culicidae</taxon>
        <taxon>Anophelinae</taxon>
        <taxon>Anopheles</taxon>
    </lineage>
</organism>
<dbReference type="VEuPathDB" id="VectorBase:ASIC013169"/>
<feature type="region of interest" description="Disordered" evidence="1">
    <location>
        <begin position="1"/>
        <end position="28"/>
    </location>
</feature>
<dbReference type="EMBL" id="ATLV01020368">
    <property type="status" value="NOT_ANNOTATED_CDS"/>
    <property type="molecule type" value="Genomic_DNA"/>
</dbReference>
<evidence type="ECO:0000313" key="2">
    <source>
        <dbReference type="EMBL" id="KFB45205.1"/>
    </source>
</evidence>
<dbReference type="Proteomes" id="UP000030765">
    <property type="component" value="Unassembled WGS sequence"/>
</dbReference>
<evidence type="ECO:0000313" key="4">
    <source>
        <dbReference type="Proteomes" id="UP000030765"/>
    </source>
</evidence>
<feature type="compositionally biased region" description="Basic and acidic residues" evidence="1">
    <location>
        <begin position="16"/>
        <end position="28"/>
    </location>
</feature>